<feature type="region of interest" description="Disordered" evidence="1">
    <location>
        <begin position="125"/>
        <end position="147"/>
    </location>
</feature>
<proteinExistence type="predicted"/>
<dbReference type="VEuPathDB" id="FungiDB:F4678DRAFT_462864"/>
<sequence>MASTNNRQNKLWDRFKQHSGLPDEHLESFCKSLVAAEGYIQGMNNDMNDSDSDSSSEEDNSDENSDYLEATYYNADGSEFTLSEVPFRSLATEIEFHIQINIPEPRRTEVYKNVFEGFHGIKKTPRWDRQEDSPRAEPRTAFSESRAPPHRYRTNEMLFKKFASAAKLDQETLDRIRGMMIWRDSASSKGFWGAIEWEEFVVTGGRLGPTEEHNLYDIPHCYVRDCLMASTLFNVDPSIRSQVQEALFPDLTSSQREEYSAAIEEIEHPPEAPKTAKVKKPRRSREVSLTEADRVRDIQLTRKITTQEAGCIMKEEKLLDTVDDTIDLSPDPSFAALKLKVTDSDSPSGRWGAARENDKVSVPHDCVIDRNCDQVRAMIKILVRKGHLGTNDLIRALDGGQVRHPQLIKFLEQHGPLEGKQSKAFQQIWHFFKKRELLGIELTAPQPKSGPTIPREVRELIKLREVDPYRGVKRPSQWSSGKSSKSRKTL</sequence>
<accession>A0A9W8NH10</accession>
<dbReference type="Pfam" id="PF24852">
    <property type="entry name" value="DUF7726"/>
    <property type="match status" value="1"/>
</dbReference>
<evidence type="ECO:0000259" key="2">
    <source>
        <dbReference type="Pfam" id="PF24852"/>
    </source>
</evidence>
<dbReference type="InterPro" id="IPR056143">
    <property type="entry name" value="DUF7726"/>
</dbReference>
<dbReference type="Proteomes" id="UP001148614">
    <property type="component" value="Unassembled WGS sequence"/>
</dbReference>
<evidence type="ECO:0000256" key="1">
    <source>
        <dbReference type="SAM" id="MobiDB-lite"/>
    </source>
</evidence>
<reference evidence="3" key="1">
    <citation type="submission" date="2022-07" db="EMBL/GenBank/DDBJ databases">
        <title>Genome Sequence of Xylaria arbuscula.</title>
        <authorList>
            <person name="Buettner E."/>
        </authorList>
    </citation>
    <scope>NUCLEOTIDE SEQUENCE</scope>
    <source>
        <strain evidence="3">VT107</strain>
    </source>
</reference>
<evidence type="ECO:0000313" key="4">
    <source>
        <dbReference type="Proteomes" id="UP001148614"/>
    </source>
</evidence>
<dbReference type="AlphaFoldDB" id="A0A9W8NH10"/>
<comment type="caution">
    <text evidence="3">The sequence shown here is derived from an EMBL/GenBank/DDBJ whole genome shotgun (WGS) entry which is preliminary data.</text>
</comment>
<keyword evidence="4" id="KW-1185">Reference proteome</keyword>
<protein>
    <recommendedName>
        <fullName evidence="2">DUF7726 domain-containing protein</fullName>
    </recommendedName>
</protein>
<feature type="domain" description="DUF7726" evidence="2">
    <location>
        <begin position="367"/>
        <end position="440"/>
    </location>
</feature>
<organism evidence="3 4">
    <name type="scientific">Xylaria arbuscula</name>
    <dbReference type="NCBI Taxonomy" id="114810"/>
    <lineage>
        <taxon>Eukaryota</taxon>
        <taxon>Fungi</taxon>
        <taxon>Dikarya</taxon>
        <taxon>Ascomycota</taxon>
        <taxon>Pezizomycotina</taxon>
        <taxon>Sordariomycetes</taxon>
        <taxon>Xylariomycetidae</taxon>
        <taxon>Xylariales</taxon>
        <taxon>Xylariaceae</taxon>
        <taxon>Xylaria</taxon>
    </lineage>
</organism>
<gene>
    <name evidence="3" type="ORF">NPX13_g4164</name>
</gene>
<dbReference type="EMBL" id="JANPWZ010000569">
    <property type="protein sequence ID" value="KAJ3575041.1"/>
    <property type="molecule type" value="Genomic_DNA"/>
</dbReference>
<feature type="region of interest" description="Disordered" evidence="1">
    <location>
        <begin position="42"/>
        <end position="64"/>
    </location>
</feature>
<name>A0A9W8NH10_9PEZI</name>
<feature type="compositionally biased region" description="Acidic residues" evidence="1">
    <location>
        <begin position="48"/>
        <end position="64"/>
    </location>
</feature>
<evidence type="ECO:0000313" key="3">
    <source>
        <dbReference type="EMBL" id="KAJ3575041.1"/>
    </source>
</evidence>
<feature type="compositionally biased region" description="Basic and acidic residues" evidence="1">
    <location>
        <begin position="125"/>
        <end position="138"/>
    </location>
</feature>